<dbReference type="VEuPathDB" id="FungiDB:VP01_2359g1"/>
<dbReference type="EMBL" id="LAVV01007235">
    <property type="protein sequence ID" value="KNZ56639.1"/>
    <property type="molecule type" value="Genomic_DNA"/>
</dbReference>
<dbReference type="Proteomes" id="UP000037035">
    <property type="component" value="Unassembled WGS sequence"/>
</dbReference>
<feature type="compositionally biased region" description="Basic and acidic residues" evidence="1">
    <location>
        <begin position="151"/>
        <end position="162"/>
    </location>
</feature>
<protein>
    <submittedName>
        <fullName evidence="2">Uncharacterized protein</fullName>
    </submittedName>
</protein>
<evidence type="ECO:0000313" key="3">
    <source>
        <dbReference type="Proteomes" id="UP000037035"/>
    </source>
</evidence>
<organism evidence="2 3">
    <name type="scientific">Puccinia sorghi</name>
    <dbReference type="NCBI Taxonomy" id="27349"/>
    <lineage>
        <taxon>Eukaryota</taxon>
        <taxon>Fungi</taxon>
        <taxon>Dikarya</taxon>
        <taxon>Basidiomycota</taxon>
        <taxon>Pucciniomycotina</taxon>
        <taxon>Pucciniomycetes</taxon>
        <taxon>Pucciniales</taxon>
        <taxon>Pucciniaceae</taxon>
        <taxon>Puccinia</taxon>
    </lineage>
</organism>
<evidence type="ECO:0000256" key="1">
    <source>
        <dbReference type="SAM" id="MobiDB-lite"/>
    </source>
</evidence>
<gene>
    <name evidence="2" type="ORF">VP01_2359g1</name>
</gene>
<feature type="region of interest" description="Disordered" evidence="1">
    <location>
        <begin position="151"/>
        <end position="170"/>
    </location>
</feature>
<dbReference type="AlphaFoldDB" id="A0A0L6V7D5"/>
<keyword evidence="3" id="KW-1185">Reference proteome</keyword>
<comment type="caution">
    <text evidence="2">The sequence shown here is derived from an EMBL/GenBank/DDBJ whole genome shotgun (WGS) entry which is preliminary data.</text>
</comment>
<sequence>MIQFLGVSPTPKIGLMIQFLGVSNAAPYFLGWLCMPLSPTDSVVAPYQNTASGSCVSMKHSPQEGTMNYVYTLAGHTVFFLYLAHLVLNFGDLNSTPTHIDGSLIIVLDNLPRIKVNTAQKRFISLWNFHRKKRNRSRWQEYPQFSRDCLVDPKNSRREKGPEYGNGTTGSQNTLLKLRKRWGMKLQMITANTMTIAKGLKFQRQDWLRTVNTILSTCGSISLQHLRRTEMRRVSETSEIPTLTTLGAYEFGFQQTALPVPTKVGKSEQFHSLYKADVSYLMKAEITLCCLVYFYTSQTKLPLWPQLQKAQGMIKLQDQLTWYTSEEYRSDRWARSPGDNSWHLVSSAIINFCLGTLQEVFTMLKLKSMKTYTCSNNWGNYVHIYLN</sequence>
<reference evidence="2 3" key="1">
    <citation type="submission" date="2015-08" db="EMBL/GenBank/DDBJ databases">
        <title>Next Generation Sequencing and Analysis of the Genome of Puccinia sorghi L Schw, the Causal Agent of Maize Common Rust.</title>
        <authorList>
            <person name="Rochi L."/>
            <person name="Burguener G."/>
            <person name="Darino M."/>
            <person name="Turjanski A."/>
            <person name="Kreff E."/>
            <person name="Dieguez M.J."/>
            <person name="Sacco F."/>
        </authorList>
    </citation>
    <scope>NUCLEOTIDE SEQUENCE [LARGE SCALE GENOMIC DNA]</scope>
    <source>
        <strain evidence="2 3">RO10H11247</strain>
    </source>
</reference>
<name>A0A0L6V7D5_9BASI</name>
<accession>A0A0L6V7D5</accession>
<proteinExistence type="predicted"/>
<evidence type="ECO:0000313" key="2">
    <source>
        <dbReference type="EMBL" id="KNZ56639.1"/>
    </source>
</evidence>